<feature type="compositionally biased region" description="Low complexity" evidence="7">
    <location>
        <begin position="40"/>
        <end position="51"/>
    </location>
</feature>
<dbReference type="Proteomes" id="UP000324233">
    <property type="component" value="Chromosome"/>
</dbReference>
<feature type="domain" description="MotA/TolQ/ExbB proton channel" evidence="9">
    <location>
        <begin position="165"/>
        <end position="285"/>
    </location>
</feature>
<feature type="transmembrane region" description="Helical" evidence="8">
    <location>
        <begin position="251"/>
        <end position="275"/>
    </location>
</feature>
<evidence type="ECO:0000256" key="3">
    <source>
        <dbReference type="ARBA" id="ARBA00022692"/>
    </source>
</evidence>
<evidence type="ECO:0000256" key="8">
    <source>
        <dbReference type="SAM" id="Phobius"/>
    </source>
</evidence>
<feature type="transmembrane region" description="Helical" evidence="8">
    <location>
        <begin position="207"/>
        <end position="231"/>
    </location>
</feature>
<dbReference type="KEGG" id="agv:OJF2_60280"/>
<dbReference type="PANTHER" id="PTHR30625:SF17">
    <property type="entry name" value="TOLQ-RELATED"/>
    <property type="match status" value="1"/>
</dbReference>
<comment type="similarity">
    <text evidence="6">Belongs to the exbB/tolQ family.</text>
</comment>
<feature type="transmembrane region" description="Helical" evidence="8">
    <location>
        <begin position="101"/>
        <end position="125"/>
    </location>
</feature>
<name>A0A5B9WAG1_9BACT</name>
<evidence type="ECO:0000313" key="10">
    <source>
        <dbReference type="EMBL" id="QEH37437.1"/>
    </source>
</evidence>
<keyword evidence="6" id="KW-0813">Transport</keyword>
<organism evidence="10 11">
    <name type="scientific">Aquisphaera giovannonii</name>
    <dbReference type="NCBI Taxonomy" id="406548"/>
    <lineage>
        <taxon>Bacteria</taxon>
        <taxon>Pseudomonadati</taxon>
        <taxon>Planctomycetota</taxon>
        <taxon>Planctomycetia</taxon>
        <taxon>Isosphaerales</taxon>
        <taxon>Isosphaeraceae</taxon>
        <taxon>Aquisphaera</taxon>
    </lineage>
</organism>
<accession>A0A5B9WAG1</accession>
<gene>
    <name evidence="10" type="primary">exbB_2</name>
    <name evidence="10" type="ORF">OJF2_60280</name>
</gene>
<reference evidence="10 11" key="1">
    <citation type="submission" date="2019-08" db="EMBL/GenBank/DDBJ databases">
        <title>Deep-cultivation of Planctomycetes and their phenomic and genomic characterization uncovers novel biology.</title>
        <authorList>
            <person name="Wiegand S."/>
            <person name="Jogler M."/>
            <person name="Boedeker C."/>
            <person name="Pinto D."/>
            <person name="Vollmers J."/>
            <person name="Rivas-Marin E."/>
            <person name="Kohn T."/>
            <person name="Peeters S.H."/>
            <person name="Heuer A."/>
            <person name="Rast P."/>
            <person name="Oberbeckmann S."/>
            <person name="Bunk B."/>
            <person name="Jeske O."/>
            <person name="Meyerdierks A."/>
            <person name="Storesund J.E."/>
            <person name="Kallscheuer N."/>
            <person name="Luecker S."/>
            <person name="Lage O.M."/>
            <person name="Pohl T."/>
            <person name="Merkel B.J."/>
            <person name="Hornburger P."/>
            <person name="Mueller R.-W."/>
            <person name="Bruemmer F."/>
            <person name="Labrenz M."/>
            <person name="Spormann A.M."/>
            <person name="Op den Camp H."/>
            <person name="Overmann J."/>
            <person name="Amann R."/>
            <person name="Jetten M.S.M."/>
            <person name="Mascher T."/>
            <person name="Medema M.H."/>
            <person name="Devos D.P."/>
            <person name="Kaster A.-K."/>
            <person name="Ovreas L."/>
            <person name="Rohde M."/>
            <person name="Galperin M.Y."/>
            <person name="Jogler C."/>
        </authorList>
    </citation>
    <scope>NUCLEOTIDE SEQUENCE [LARGE SCALE GENOMIC DNA]</scope>
    <source>
        <strain evidence="10 11">OJF2</strain>
    </source>
</reference>
<feature type="compositionally biased region" description="Low complexity" evidence="7">
    <location>
        <begin position="59"/>
        <end position="83"/>
    </location>
</feature>
<dbReference type="RefSeq" id="WP_148596995.1">
    <property type="nucleotide sequence ID" value="NZ_CP042997.1"/>
</dbReference>
<keyword evidence="5 8" id="KW-0472">Membrane</keyword>
<evidence type="ECO:0000256" key="4">
    <source>
        <dbReference type="ARBA" id="ARBA00022989"/>
    </source>
</evidence>
<evidence type="ECO:0000256" key="7">
    <source>
        <dbReference type="SAM" id="MobiDB-lite"/>
    </source>
</evidence>
<evidence type="ECO:0000313" key="11">
    <source>
        <dbReference type="Proteomes" id="UP000324233"/>
    </source>
</evidence>
<dbReference type="GO" id="GO:0017038">
    <property type="term" value="P:protein import"/>
    <property type="evidence" value="ECO:0007669"/>
    <property type="project" value="TreeGrafter"/>
</dbReference>
<dbReference type="InterPro" id="IPR002898">
    <property type="entry name" value="MotA_ExbB_proton_chnl"/>
</dbReference>
<dbReference type="EMBL" id="CP042997">
    <property type="protein sequence ID" value="QEH37437.1"/>
    <property type="molecule type" value="Genomic_DNA"/>
</dbReference>
<dbReference type="AlphaFoldDB" id="A0A5B9WAG1"/>
<dbReference type="PANTHER" id="PTHR30625">
    <property type="entry name" value="PROTEIN TOLQ"/>
    <property type="match status" value="1"/>
</dbReference>
<dbReference type="Pfam" id="PF01618">
    <property type="entry name" value="MotA_ExbB"/>
    <property type="match status" value="1"/>
</dbReference>
<keyword evidence="3 8" id="KW-0812">Transmembrane</keyword>
<dbReference type="GO" id="GO:0005886">
    <property type="term" value="C:plasma membrane"/>
    <property type="evidence" value="ECO:0007669"/>
    <property type="project" value="UniProtKB-SubCell"/>
</dbReference>
<evidence type="ECO:0000256" key="2">
    <source>
        <dbReference type="ARBA" id="ARBA00022475"/>
    </source>
</evidence>
<dbReference type="InterPro" id="IPR050790">
    <property type="entry name" value="ExbB/TolQ_transport"/>
</dbReference>
<keyword evidence="4 8" id="KW-1133">Transmembrane helix</keyword>
<evidence type="ECO:0000256" key="6">
    <source>
        <dbReference type="RuleBase" id="RU004057"/>
    </source>
</evidence>
<comment type="subcellular location">
    <subcellularLocation>
        <location evidence="1">Cell membrane</location>
        <topology evidence="1">Multi-pass membrane protein</topology>
    </subcellularLocation>
    <subcellularLocation>
        <location evidence="6">Membrane</location>
        <topology evidence="6">Multi-pass membrane protein</topology>
    </subcellularLocation>
</comment>
<proteinExistence type="inferred from homology"/>
<keyword evidence="6" id="KW-0653">Protein transport</keyword>
<sequence length="308" mass="32699">MRQTSDLRPAGAGDRAWFLFLTLACLCAWLAAGRSGLAAPQEPAKGEAPAAKADDAAKADGAAAKPAAPAAEGEASKPSAAPANLTDDGSRPPARENMLQWAIRASGPIGLFLLCLSIYFTALVIRLFMEYRVSEAVPAPLVERLEAAIRDKKFQEAYDVCKDNDSFLARLVRTGIANLPNGRQEAKDSMLAMSDEIVTTLEMKISYLATIGTLGPMIGLVGTVWGMIMSFQTIATAGGEQPRPEKVAEGISTALFITLEGISLSVPAIFFFAFFRNRVAQMAMEANRVADRTISSLVAAAKTTKPAA</sequence>
<evidence type="ECO:0000259" key="9">
    <source>
        <dbReference type="Pfam" id="PF01618"/>
    </source>
</evidence>
<keyword evidence="11" id="KW-1185">Reference proteome</keyword>
<keyword evidence="2" id="KW-1003">Cell membrane</keyword>
<dbReference type="OrthoDB" id="9809716at2"/>
<evidence type="ECO:0000256" key="5">
    <source>
        <dbReference type="ARBA" id="ARBA00023136"/>
    </source>
</evidence>
<feature type="region of interest" description="Disordered" evidence="7">
    <location>
        <begin position="40"/>
        <end position="92"/>
    </location>
</feature>
<evidence type="ECO:0000256" key="1">
    <source>
        <dbReference type="ARBA" id="ARBA00004651"/>
    </source>
</evidence>
<protein>
    <submittedName>
        <fullName evidence="10">Biopolymer transport protein ExbB</fullName>
    </submittedName>
</protein>